<evidence type="ECO:0000313" key="3">
    <source>
        <dbReference type="EMBL" id="KAH0743213.1"/>
    </source>
</evidence>
<proteinExistence type="predicted"/>
<evidence type="ECO:0000259" key="2">
    <source>
        <dbReference type="Pfam" id="PF24626"/>
    </source>
</evidence>
<name>A0ABQ7U9Q8_SOLTU</name>
<reference evidence="3 4" key="1">
    <citation type="journal article" date="2021" name="bioRxiv">
        <title>Chromosome-scale and haplotype-resolved genome assembly of a tetraploid potato cultivar.</title>
        <authorList>
            <person name="Sun H."/>
            <person name="Jiao W.-B."/>
            <person name="Krause K."/>
            <person name="Campoy J.A."/>
            <person name="Goel M."/>
            <person name="Folz-Donahue K."/>
            <person name="Kukat C."/>
            <person name="Huettel B."/>
            <person name="Schneeberger K."/>
        </authorList>
    </citation>
    <scope>NUCLEOTIDE SEQUENCE [LARGE SCALE GENOMIC DNA]</scope>
    <source>
        <strain evidence="3">SolTubOtavaFocal</strain>
        <tissue evidence="3">Leaves</tissue>
    </source>
</reference>
<feature type="domain" description="Tf2-1-like SH3-like" evidence="2">
    <location>
        <begin position="85"/>
        <end position="149"/>
    </location>
</feature>
<comment type="caution">
    <text evidence="3">The sequence shown here is derived from an EMBL/GenBank/DDBJ whole genome shotgun (WGS) entry which is preliminary data.</text>
</comment>
<gene>
    <name evidence="3" type="ORF">KY290_031206</name>
</gene>
<evidence type="ECO:0000256" key="1">
    <source>
        <dbReference type="SAM" id="MobiDB-lite"/>
    </source>
</evidence>
<dbReference type="PANTHER" id="PTHR46148:SF52">
    <property type="entry name" value="OS04G0603800 PROTEIN"/>
    <property type="match status" value="1"/>
</dbReference>
<dbReference type="Proteomes" id="UP000826656">
    <property type="component" value="Unassembled WGS sequence"/>
</dbReference>
<dbReference type="EMBL" id="JAIVGD010000023">
    <property type="protein sequence ID" value="KAH0743213.1"/>
    <property type="molecule type" value="Genomic_DNA"/>
</dbReference>
<feature type="region of interest" description="Disordered" evidence="1">
    <location>
        <begin position="205"/>
        <end position="236"/>
    </location>
</feature>
<dbReference type="Pfam" id="PF24626">
    <property type="entry name" value="SH3_Tf2-1"/>
    <property type="match status" value="1"/>
</dbReference>
<accession>A0ABQ7U9Q8</accession>
<sequence length="236" mass="26860">MTQFSYNLQWSESIGCTPFELVTGQRPQTPHSLSAAFQGKSLGVYHLAKGWKEQLDTDKSYLDKAAKKMEKFANRKRHPTDYKVGDMVLVKFNLRQFKALRGIHQNLVRKYEGPFRIVAKVGKISYKVELPPYFTIHPVFHASVLKPYHEDKGDLSETFQNSHRLLSLPCMIGKLNPLLTIKPRESEVNNLVPCCSFIGRDNLRRRPHGSDTKTCGNSKTESGSSYRGNAPRSSHH</sequence>
<protein>
    <recommendedName>
        <fullName evidence="2">Tf2-1-like SH3-like domain-containing protein</fullName>
    </recommendedName>
</protein>
<feature type="compositionally biased region" description="Polar residues" evidence="1">
    <location>
        <begin position="212"/>
        <end position="227"/>
    </location>
</feature>
<organism evidence="3 4">
    <name type="scientific">Solanum tuberosum</name>
    <name type="common">Potato</name>
    <dbReference type="NCBI Taxonomy" id="4113"/>
    <lineage>
        <taxon>Eukaryota</taxon>
        <taxon>Viridiplantae</taxon>
        <taxon>Streptophyta</taxon>
        <taxon>Embryophyta</taxon>
        <taxon>Tracheophyta</taxon>
        <taxon>Spermatophyta</taxon>
        <taxon>Magnoliopsida</taxon>
        <taxon>eudicotyledons</taxon>
        <taxon>Gunneridae</taxon>
        <taxon>Pentapetalae</taxon>
        <taxon>asterids</taxon>
        <taxon>lamiids</taxon>
        <taxon>Solanales</taxon>
        <taxon>Solanaceae</taxon>
        <taxon>Solanoideae</taxon>
        <taxon>Solaneae</taxon>
        <taxon>Solanum</taxon>
    </lineage>
</organism>
<evidence type="ECO:0000313" key="4">
    <source>
        <dbReference type="Proteomes" id="UP000826656"/>
    </source>
</evidence>
<dbReference type="InterPro" id="IPR056924">
    <property type="entry name" value="SH3_Tf2-1"/>
</dbReference>
<keyword evidence="4" id="KW-1185">Reference proteome</keyword>
<dbReference type="PANTHER" id="PTHR46148">
    <property type="entry name" value="CHROMO DOMAIN-CONTAINING PROTEIN"/>
    <property type="match status" value="1"/>
</dbReference>